<proteinExistence type="predicted"/>
<protein>
    <submittedName>
        <fullName evidence="1">Putative small lipoprotein YifL</fullName>
    </submittedName>
</protein>
<sequence length="230" mass="26271">MKNIIVFISIITLFITLTACGENEAVKYVDAEQNVVTLNNDENVNAVCENNKINIEELTNDELISHVICLMVNDLPIKAKEAILSQNKPEDKVISFLLDCASVLSNSTSTPDDYSDLLGRVDDTMMLVSNKESIHKLGDLGDLIYNSWEKLHNEEIEKRDLEYAKEIQEHNKKYYDPKIGMTAEKVEKSKWGKPKDKNKTTTAYGVSEQWVYYGYKYIYFEDGFVTSISE</sequence>
<dbReference type="PROSITE" id="PS51257">
    <property type="entry name" value="PROKAR_LIPOPROTEIN"/>
    <property type="match status" value="1"/>
</dbReference>
<organism evidence="1 2">
    <name type="scientific">Paenibacillus endophyticus</name>
    <dbReference type="NCBI Taxonomy" id="1294268"/>
    <lineage>
        <taxon>Bacteria</taxon>
        <taxon>Bacillati</taxon>
        <taxon>Bacillota</taxon>
        <taxon>Bacilli</taxon>
        <taxon>Bacillales</taxon>
        <taxon>Paenibacillaceae</taxon>
        <taxon>Paenibacillus</taxon>
    </lineage>
</organism>
<evidence type="ECO:0000313" key="2">
    <source>
        <dbReference type="Proteomes" id="UP000518605"/>
    </source>
</evidence>
<keyword evidence="2" id="KW-1185">Reference proteome</keyword>
<reference evidence="1 2" key="1">
    <citation type="submission" date="2020-08" db="EMBL/GenBank/DDBJ databases">
        <title>Genomic Encyclopedia of Type Strains, Phase III (KMG-III): the genomes of soil and plant-associated and newly described type strains.</title>
        <authorList>
            <person name="Whitman W."/>
        </authorList>
    </citation>
    <scope>NUCLEOTIDE SEQUENCE [LARGE SCALE GENOMIC DNA]</scope>
    <source>
        <strain evidence="1 2">CECT 8234</strain>
    </source>
</reference>
<dbReference type="Proteomes" id="UP000518605">
    <property type="component" value="Unassembled WGS sequence"/>
</dbReference>
<dbReference type="AlphaFoldDB" id="A0A7W5CBF9"/>
<evidence type="ECO:0000313" key="1">
    <source>
        <dbReference type="EMBL" id="MBB3154492.1"/>
    </source>
</evidence>
<name>A0A7W5CBF9_9BACL</name>
<comment type="caution">
    <text evidence="1">The sequence shown here is derived from an EMBL/GenBank/DDBJ whole genome shotgun (WGS) entry which is preliminary data.</text>
</comment>
<gene>
    <name evidence="1" type="ORF">FHS16_004574</name>
</gene>
<accession>A0A7W5CBF9</accession>
<dbReference type="EMBL" id="JACHXW010000016">
    <property type="protein sequence ID" value="MBB3154492.1"/>
    <property type="molecule type" value="Genomic_DNA"/>
</dbReference>
<dbReference type="RefSeq" id="WP_183568016.1">
    <property type="nucleotide sequence ID" value="NZ_JACHXW010000016.1"/>
</dbReference>
<keyword evidence="1" id="KW-0449">Lipoprotein</keyword>